<keyword evidence="3" id="KW-0964">Secreted</keyword>
<evidence type="ECO:0000256" key="3">
    <source>
        <dbReference type="ARBA" id="ARBA00022525"/>
    </source>
</evidence>
<dbReference type="InterPro" id="IPR010825">
    <property type="entry name" value="Turandot"/>
</dbReference>
<sequence>MCRLHENVISVCSVSSTTTRQPYKTMASSIRLVSLMAVLLCLVSFGCAQDDGEFSIEARRFIDIYNNPAVDNATKERNLDSLAKFYEQHSDDIHLPEDERQRVAELLEKHKRINSAEVLIDGVPANGGWKSSLLRHVLVEGAIQAVGVAVEHAKSSSKGLEINKEVAIFGLVFLVASYMFRTKSM</sequence>
<organism evidence="7 8">
    <name type="scientific">Drosophila guanche</name>
    <name type="common">Fruit fly</name>
    <dbReference type="NCBI Taxonomy" id="7266"/>
    <lineage>
        <taxon>Eukaryota</taxon>
        <taxon>Metazoa</taxon>
        <taxon>Ecdysozoa</taxon>
        <taxon>Arthropoda</taxon>
        <taxon>Hexapoda</taxon>
        <taxon>Insecta</taxon>
        <taxon>Pterygota</taxon>
        <taxon>Neoptera</taxon>
        <taxon>Endopterygota</taxon>
        <taxon>Diptera</taxon>
        <taxon>Brachycera</taxon>
        <taxon>Muscomorpha</taxon>
        <taxon>Ephydroidea</taxon>
        <taxon>Drosophilidae</taxon>
        <taxon>Drosophila</taxon>
        <taxon>Sophophora</taxon>
    </lineage>
</organism>
<evidence type="ECO:0000256" key="5">
    <source>
        <dbReference type="ARBA" id="ARBA00022729"/>
    </source>
</evidence>
<evidence type="ECO:0000313" key="7">
    <source>
        <dbReference type="EMBL" id="SPP87749.1"/>
    </source>
</evidence>
<dbReference type="AlphaFoldDB" id="A0A3B0KME2"/>
<dbReference type="GO" id="GO:0005615">
    <property type="term" value="C:extracellular space"/>
    <property type="evidence" value="ECO:0007669"/>
    <property type="project" value="UniProtKB-ARBA"/>
</dbReference>
<evidence type="ECO:0000256" key="2">
    <source>
        <dbReference type="ARBA" id="ARBA00010249"/>
    </source>
</evidence>
<gene>
    <name evidence="7" type="ORF">DGUA_6G015499</name>
</gene>
<dbReference type="Proteomes" id="UP000268350">
    <property type="component" value="Unassembled WGS sequence"/>
</dbReference>
<protein>
    <submittedName>
        <fullName evidence="7">Blast:Protein Turandot X</fullName>
    </submittedName>
</protein>
<dbReference type="GO" id="GO:0009617">
    <property type="term" value="P:response to bacterium"/>
    <property type="evidence" value="ECO:0007669"/>
    <property type="project" value="UniProtKB-ARBA"/>
</dbReference>
<keyword evidence="4" id="KW-0399">Innate immunity</keyword>
<proteinExistence type="inferred from homology"/>
<dbReference type="Pfam" id="PF07240">
    <property type="entry name" value="Turandot"/>
    <property type="match status" value="1"/>
</dbReference>
<accession>A0A3B0KME2</accession>
<comment type="subcellular location">
    <subcellularLocation>
        <location evidence="1">Secreted</location>
    </subcellularLocation>
</comment>
<dbReference type="OrthoDB" id="7857971at2759"/>
<dbReference type="GO" id="GO:0034605">
    <property type="term" value="P:cellular response to heat"/>
    <property type="evidence" value="ECO:0007669"/>
    <property type="project" value="UniProtKB-ARBA"/>
</dbReference>
<reference evidence="8" key="1">
    <citation type="submission" date="2018-01" db="EMBL/GenBank/DDBJ databases">
        <authorList>
            <person name="Alioto T."/>
            <person name="Alioto T."/>
        </authorList>
    </citation>
    <scope>NUCLEOTIDE SEQUENCE [LARGE SCALE GENOMIC DNA]</scope>
</reference>
<keyword evidence="5" id="KW-0732">Signal</keyword>
<comment type="similarity">
    <text evidence="2">Belongs to the Turandot family.</text>
</comment>
<dbReference type="EMBL" id="OUUW01000013">
    <property type="protein sequence ID" value="SPP87749.1"/>
    <property type="molecule type" value="Genomic_DNA"/>
</dbReference>
<keyword evidence="6" id="KW-0391">Immunity</keyword>
<evidence type="ECO:0000256" key="4">
    <source>
        <dbReference type="ARBA" id="ARBA00022588"/>
    </source>
</evidence>
<dbReference type="GO" id="GO:0045087">
    <property type="term" value="P:innate immune response"/>
    <property type="evidence" value="ECO:0007669"/>
    <property type="project" value="UniProtKB-KW"/>
</dbReference>
<keyword evidence="8" id="KW-1185">Reference proteome</keyword>
<evidence type="ECO:0000256" key="6">
    <source>
        <dbReference type="ARBA" id="ARBA00022859"/>
    </source>
</evidence>
<evidence type="ECO:0000256" key="1">
    <source>
        <dbReference type="ARBA" id="ARBA00004613"/>
    </source>
</evidence>
<evidence type="ECO:0000313" key="8">
    <source>
        <dbReference type="Proteomes" id="UP000268350"/>
    </source>
</evidence>
<name>A0A3B0KME2_DROGU</name>